<feature type="domain" description="N-acetyltransferase" evidence="1">
    <location>
        <begin position="19"/>
        <end position="155"/>
    </location>
</feature>
<dbReference type="GO" id="GO:0016747">
    <property type="term" value="F:acyltransferase activity, transferring groups other than amino-acyl groups"/>
    <property type="evidence" value="ECO:0007669"/>
    <property type="project" value="InterPro"/>
</dbReference>
<evidence type="ECO:0000259" key="1">
    <source>
        <dbReference type="PROSITE" id="PS51186"/>
    </source>
</evidence>
<comment type="caution">
    <text evidence="2">The sequence shown here is derived from an EMBL/GenBank/DDBJ whole genome shotgun (WGS) entry which is preliminary data.</text>
</comment>
<keyword evidence="3" id="KW-1185">Reference proteome</keyword>
<dbReference type="Proteomes" id="UP000033649">
    <property type="component" value="Unassembled WGS sequence"/>
</dbReference>
<dbReference type="EMBL" id="JZEY01000054">
    <property type="protein sequence ID" value="KKB09554.1"/>
    <property type="molecule type" value="Genomic_DNA"/>
</dbReference>
<dbReference type="SUPFAM" id="SSF55729">
    <property type="entry name" value="Acyl-CoA N-acyltransferases (Nat)"/>
    <property type="match status" value="1"/>
</dbReference>
<protein>
    <recommendedName>
        <fullName evidence="1">N-acetyltransferase domain-containing protein</fullName>
    </recommendedName>
</protein>
<sequence>MHARGDIAAARAERCGLSVRLVQVNANHLTRWGDYADLVASSIEDIAEGLTDEPDRHYRFGILLSGDMIGRVDLIGVAPPIYGLGYWLAASHVGRGVAQAAVRRVVHFAFDTCAASDIYAGVTHGNDRSMRLLGRLGFEAISRFDNYTRFHRRLR</sequence>
<name>A0A0F5FL07_9HYPH</name>
<dbReference type="PATRIC" id="fig|429727.3.peg.1359"/>
<dbReference type="PANTHER" id="PTHR43792">
    <property type="entry name" value="GNAT FAMILY, PUTATIVE (AFU_ORTHOLOGUE AFUA_3G00765)-RELATED-RELATED"/>
    <property type="match status" value="1"/>
</dbReference>
<dbReference type="InterPro" id="IPR051531">
    <property type="entry name" value="N-acetyltransferase"/>
</dbReference>
<accession>A0A0F5FL07</accession>
<dbReference type="Pfam" id="PF13302">
    <property type="entry name" value="Acetyltransf_3"/>
    <property type="match status" value="1"/>
</dbReference>
<dbReference type="InterPro" id="IPR016181">
    <property type="entry name" value="Acyl_CoA_acyltransferase"/>
</dbReference>
<organism evidence="2 3">
    <name type="scientific">Devosia chinhatensis</name>
    <dbReference type="NCBI Taxonomy" id="429727"/>
    <lineage>
        <taxon>Bacteria</taxon>
        <taxon>Pseudomonadati</taxon>
        <taxon>Pseudomonadota</taxon>
        <taxon>Alphaproteobacteria</taxon>
        <taxon>Hyphomicrobiales</taxon>
        <taxon>Devosiaceae</taxon>
        <taxon>Devosia</taxon>
    </lineage>
</organism>
<dbReference type="AlphaFoldDB" id="A0A0F5FL07"/>
<dbReference type="PROSITE" id="PS51186">
    <property type="entry name" value="GNAT"/>
    <property type="match status" value="1"/>
</dbReference>
<gene>
    <name evidence="2" type="ORF">VE26_06565</name>
</gene>
<proteinExistence type="predicted"/>
<dbReference type="STRING" id="429727.VE26_06565"/>
<dbReference type="Gene3D" id="3.40.630.30">
    <property type="match status" value="1"/>
</dbReference>
<evidence type="ECO:0000313" key="3">
    <source>
        <dbReference type="Proteomes" id="UP000033649"/>
    </source>
</evidence>
<evidence type="ECO:0000313" key="2">
    <source>
        <dbReference type="EMBL" id="KKB09554.1"/>
    </source>
</evidence>
<dbReference type="InterPro" id="IPR000182">
    <property type="entry name" value="GNAT_dom"/>
</dbReference>
<reference evidence="2 3" key="1">
    <citation type="submission" date="2015-03" db="EMBL/GenBank/DDBJ databases">
        <authorList>
            <person name="Hassan Y."/>
            <person name="Lepp D."/>
            <person name="Li X.-Z."/>
            <person name="Zhou T."/>
        </authorList>
    </citation>
    <scope>NUCLEOTIDE SEQUENCE [LARGE SCALE GENOMIC DNA]</scope>
    <source>
        <strain evidence="2 3">IPL18</strain>
    </source>
</reference>